<comment type="caution">
    <text evidence="1">The sequence shown here is derived from an EMBL/GenBank/DDBJ whole genome shotgun (WGS) entry which is preliminary data.</text>
</comment>
<dbReference type="EMBL" id="BDIP01004079">
    <property type="protein sequence ID" value="GIQ88453.1"/>
    <property type="molecule type" value="Genomic_DNA"/>
</dbReference>
<sequence length="122" mass="13569">MLWHGHESLRGACINIECGLETARNVRLVKKAARDTGLTQNDIVVLCSKGCYIRPSDPKGLGAVDWSAMETAYTDDMDTFRRAWDLANNGGRRVVPHDNSLYTRLGLYTKVKSLLTRGGTTR</sequence>
<dbReference type="Proteomes" id="UP000265618">
    <property type="component" value="Unassembled WGS sequence"/>
</dbReference>
<organism evidence="1 2">
    <name type="scientific">Kipferlia bialata</name>
    <dbReference type="NCBI Taxonomy" id="797122"/>
    <lineage>
        <taxon>Eukaryota</taxon>
        <taxon>Metamonada</taxon>
        <taxon>Carpediemonas-like organisms</taxon>
        <taxon>Kipferlia</taxon>
    </lineage>
</organism>
<evidence type="ECO:0000313" key="2">
    <source>
        <dbReference type="Proteomes" id="UP000265618"/>
    </source>
</evidence>
<protein>
    <submittedName>
        <fullName evidence="1">Uncharacterized protein</fullName>
    </submittedName>
</protein>
<reference evidence="1 2" key="1">
    <citation type="journal article" date="2018" name="PLoS ONE">
        <title>The draft genome of Kipferlia bialata reveals reductive genome evolution in fornicate parasites.</title>
        <authorList>
            <person name="Tanifuji G."/>
            <person name="Takabayashi S."/>
            <person name="Kume K."/>
            <person name="Takagi M."/>
            <person name="Nakayama T."/>
            <person name="Kamikawa R."/>
            <person name="Inagaki Y."/>
            <person name="Hashimoto T."/>
        </authorList>
    </citation>
    <scope>NUCLEOTIDE SEQUENCE [LARGE SCALE GENOMIC DNA]</scope>
    <source>
        <strain evidence="1">NY0173</strain>
    </source>
</reference>
<proteinExistence type="predicted"/>
<dbReference type="AlphaFoldDB" id="A0A9K3GMR2"/>
<gene>
    <name evidence="1" type="ORF">KIPB_010701</name>
</gene>
<keyword evidence="2" id="KW-1185">Reference proteome</keyword>
<accession>A0A9K3GMR2</accession>
<evidence type="ECO:0000313" key="1">
    <source>
        <dbReference type="EMBL" id="GIQ88453.1"/>
    </source>
</evidence>
<name>A0A9K3GMR2_9EUKA</name>